<feature type="chain" id="PRO_5009754278" evidence="2">
    <location>
        <begin position="23"/>
        <end position="286"/>
    </location>
</feature>
<dbReference type="HOGENOM" id="CLU_020336_50_4_6"/>
<evidence type="ECO:0000313" key="4">
    <source>
        <dbReference type="EMBL" id="CEK11545.1"/>
    </source>
</evidence>
<accession>A0A0A8URR8</accession>
<proteinExistence type="predicted"/>
<dbReference type="GO" id="GO:0016020">
    <property type="term" value="C:membrane"/>
    <property type="evidence" value="ECO:0007669"/>
    <property type="project" value="TreeGrafter"/>
</dbReference>
<dbReference type="AlphaFoldDB" id="A0A0A8URR8"/>
<dbReference type="RefSeq" id="WP_082060342.1">
    <property type="nucleotide sequence ID" value="NZ_LN681225.1"/>
</dbReference>
<feature type="signal peptide" evidence="2">
    <location>
        <begin position="1"/>
        <end position="22"/>
    </location>
</feature>
<sequence length="286" mass="31572">MCKKFYLNLLVLLITFAKMPLAVGSSFYTTDHQFISYTDVGKGKPLILIHAFPTDQRLWGPQQEGLKMYFRVITLDLWGFGESSAVNSDGNAVSMTEYADEVKTLMDHLNIDKATLVGESMGGYIALAFLGKYPNQLDGLVLANTQSIADSEETKAAREKIAIDILEHGTEGFINGFMMKALSTEVAEETKALLYHIMSLQKPTAMASALRGMALRHDSSELLQATALPILIITGGDDKVISPQQSRKMHILAKNSQLIEFPRTGHLSNLEQAQPWNEAIITMFLG</sequence>
<evidence type="ECO:0000259" key="3">
    <source>
        <dbReference type="Pfam" id="PF00561"/>
    </source>
</evidence>
<dbReference type="Proteomes" id="UP000032803">
    <property type="component" value="Chromosome I"/>
</dbReference>
<reference evidence="5" key="1">
    <citation type="submission" date="2014-09" db="EMBL/GenBank/DDBJ databases">
        <authorList>
            <person name="Gomez-Valero L."/>
        </authorList>
    </citation>
    <scope>NUCLEOTIDE SEQUENCE [LARGE SCALE GENOMIC DNA]</scope>
    <source>
        <strain evidence="5">ATCC35250</strain>
    </source>
</reference>
<dbReference type="InterPro" id="IPR000073">
    <property type="entry name" value="AB_hydrolase_1"/>
</dbReference>
<keyword evidence="1 4" id="KW-0378">Hydrolase</keyword>
<dbReference type="PANTHER" id="PTHR43798">
    <property type="entry name" value="MONOACYLGLYCEROL LIPASE"/>
    <property type="match status" value="1"/>
</dbReference>
<dbReference type="Pfam" id="PF00561">
    <property type="entry name" value="Abhydrolase_1"/>
    <property type="match status" value="1"/>
</dbReference>
<evidence type="ECO:0000256" key="1">
    <source>
        <dbReference type="ARBA" id="ARBA00022801"/>
    </source>
</evidence>
<organism evidence="4 5">
    <name type="scientific">Legionella hackeliae</name>
    <dbReference type="NCBI Taxonomy" id="449"/>
    <lineage>
        <taxon>Bacteria</taxon>
        <taxon>Pseudomonadati</taxon>
        <taxon>Pseudomonadota</taxon>
        <taxon>Gammaproteobacteria</taxon>
        <taxon>Legionellales</taxon>
        <taxon>Legionellaceae</taxon>
        <taxon>Legionella</taxon>
    </lineage>
</organism>
<name>A0A0A8URR8_LEGHA</name>
<evidence type="ECO:0000256" key="2">
    <source>
        <dbReference type="SAM" id="SignalP"/>
    </source>
</evidence>
<dbReference type="EC" id="3.1.1.24" evidence="4"/>
<dbReference type="PANTHER" id="PTHR43798:SF31">
    <property type="entry name" value="AB HYDROLASE SUPERFAMILY PROTEIN YCLE"/>
    <property type="match status" value="1"/>
</dbReference>
<evidence type="ECO:0000313" key="5">
    <source>
        <dbReference type="Proteomes" id="UP000032803"/>
    </source>
</evidence>
<gene>
    <name evidence="4" type="ORF">LHA_2539</name>
</gene>
<protein>
    <submittedName>
        <fullName evidence="4">3-oxoadipate enol-lactonase</fullName>
        <ecNumber evidence="4">3.1.1.24</ecNumber>
    </submittedName>
</protein>
<dbReference type="PRINTS" id="PR00111">
    <property type="entry name" value="ABHYDROLASE"/>
</dbReference>
<keyword evidence="2" id="KW-0732">Signal</keyword>
<dbReference type="STRING" id="449.LHA_2539"/>
<dbReference type="GO" id="GO:0047570">
    <property type="term" value="F:3-oxoadipate enol-lactonase activity"/>
    <property type="evidence" value="ECO:0007669"/>
    <property type="project" value="UniProtKB-EC"/>
</dbReference>
<dbReference type="PATRIC" id="fig|449.7.peg.1075"/>
<feature type="domain" description="AB hydrolase-1" evidence="3">
    <location>
        <begin position="44"/>
        <end position="271"/>
    </location>
</feature>
<dbReference type="InterPro" id="IPR050266">
    <property type="entry name" value="AB_hydrolase_sf"/>
</dbReference>
<dbReference type="OrthoDB" id="9779853at2"/>
<keyword evidence="5" id="KW-1185">Reference proteome</keyword>
<dbReference type="InterPro" id="IPR029058">
    <property type="entry name" value="AB_hydrolase_fold"/>
</dbReference>
<dbReference type="SUPFAM" id="SSF53474">
    <property type="entry name" value="alpha/beta-Hydrolases"/>
    <property type="match status" value="1"/>
</dbReference>
<dbReference type="KEGG" id="lha:LHA_2539"/>
<dbReference type="EMBL" id="LN681225">
    <property type="protein sequence ID" value="CEK11545.1"/>
    <property type="molecule type" value="Genomic_DNA"/>
</dbReference>
<dbReference type="Gene3D" id="3.40.50.1820">
    <property type="entry name" value="alpha/beta hydrolase"/>
    <property type="match status" value="1"/>
</dbReference>